<dbReference type="Gene3D" id="1.10.357.10">
    <property type="entry name" value="Tetracycline Repressor, domain 2"/>
    <property type="match status" value="1"/>
</dbReference>
<evidence type="ECO:0000259" key="4">
    <source>
        <dbReference type="PROSITE" id="PS50977"/>
    </source>
</evidence>
<gene>
    <name evidence="5" type="ORF">G443_000285</name>
</gene>
<feature type="domain" description="HTH tetR-type" evidence="4">
    <location>
        <begin position="5"/>
        <end position="65"/>
    </location>
</feature>
<feature type="region of interest" description="Disordered" evidence="3">
    <location>
        <begin position="181"/>
        <end position="202"/>
    </location>
</feature>
<protein>
    <submittedName>
        <fullName evidence="5">Transcriptional regulator, TetR family</fullName>
    </submittedName>
</protein>
<evidence type="ECO:0000313" key="6">
    <source>
        <dbReference type="Proteomes" id="UP000791080"/>
    </source>
</evidence>
<feature type="DNA-binding region" description="H-T-H motif" evidence="2">
    <location>
        <begin position="28"/>
        <end position="47"/>
    </location>
</feature>
<evidence type="ECO:0000313" key="5">
    <source>
        <dbReference type="EMBL" id="MCP2330015.1"/>
    </source>
</evidence>
<comment type="caution">
    <text evidence="5">The sequence shown here is derived from an EMBL/GenBank/DDBJ whole genome shotgun (WGS) entry which is preliminary data.</text>
</comment>
<name>A0ABT1JBY7_ACTCY</name>
<organism evidence="5 6">
    <name type="scientific">Actinoalloteichus caeruleus DSM 43889</name>
    <dbReference type="NCBI Taxonomy" id="1120930"/>
    <lineage>
        <taxon>Bacteria</taxon>
        <taxon>Bacillati</taxon>
        <taxon>Actinomycetota</taxon>
        <taxon>Actinomycetes</taxon>
        <taxon>Pseudonocardiales</taxon>
        <taxon>Pseudonocardiaceae</taxon>
        <taxon>Actinoalloteichus</taxon>
        <taxon>Actinoalloteichus cyanogriseus</taxon>
    </lineage>
</organism>
<keyword evidence="1 2" id="KW-0238">DNA-binding</keyword>
<dbReference type="Pfam" id="PF17940">
    <property type="entry name" value="TetR_C_31"/>
    <property type="match status" value="1"/>
</dbReference>
<reference evidence="5 6" key="1">
    <citation type="submission" date="2022-06" db="EMBL/GenBank/DDBJ databases">
        <title>Genomic Encyclopedia of Type Strains, Phase I: the one thousand microbial genomes (KMG-I) project.</title>
        <authorList>
            <person name="Kyrpides N."/>
        </authorList>
    </citation>
    <scope>NUCLEOTIDE SEQUENCE [LARGE SCALE GENOMIC DNA]</scope>
    <source>
        <strain evidence="5 6">DSM 43889</strain>
    </source>
</reference>
<evidence type="ECO:0000256" key="3">
    <source>
        <dbReference type="SAM" id="MobiDB-lite"/>
    </source>
</evidence>
<dbReference type="SUPFAM" id="SSF46689">
    <property type="entry name" value="Homeodomain-like"/>
    <property type="match status" value="1"/>
</dbReference>
<dbReference type="RefSeq" id="WP_026418825.1">
    <property type="nucleotide sequence ID" value="NZ_AUBJ02000001.1"/>
</dbReference>
<evidence type="ECO:0000256" key="2">
    <source>
        <dbReference type="PROSITE-ProRule" id="PRU00335"/>
    </source>
</evidence>
<evidence type="ECO:0000256" key="1">
    <source>
        <dbReference type="ARBA" id="ARBA00023125"/>
    </source>
</evidence>
<proteinExistence type="predicted"/>
<dbReference type="InterPro" id="IPR009057">
    <property type="entry name" value="Homeodomain-like_sf"/>
</dbReference>
<dbReference type="InterPro" id="IPR041583">
    <property type="entry name" value="TetR_C_31"/>
</dbReference>
<dbReference type="Proteomes" id="UP000791080">
    <property type="component" value="Unassembled WGS sequence"/>
</dbReference>
<keyword evidence="6" id="KW-1185">Reference proteome</keyword>
<dbReference type="EMBL" id="AUBJ02000001">
    <property type="protein sequence ID" value="MCP2330015.1"/>
    <property type="molecule type" value="Genomic_DNA"/>
</dbReference>
<dbReference type="InterPro" id="IPR001647">
    <property type="entry name" value="HTH_TetR"/>
</dbReference>
<sequence length="202" mass="21535">MGRRGERRELLAEAAIEVLAAVGGRGLTHRAVDREARVPEGTTKNYFPSRESLLAAIADHLAEDHRAAVASLRRHTPESVTAGQLDALYRGMLRRSTGVGRSRLLALLELYLESIRRPSVRDALGSMALANTDATIALHESAGRRLTRAQAGRLDAYLLGLSLLLLALPADVLRGAGLDPAPLPTDAISDGPERDGGPGSPR</sequence>
<dbReference type="PROSITE" id="PS50977">
    <property type="entry name" value="HTH_TETR_2"/>
    <property type="match status" value="1"/>
</dbReference>
<accession>A0ABT1JBY7</accession>